<dbReference type="NCBIfam" id="TIGR00179">
    <property type="entry name" value="murB"/>
    <property type="match status" value="1"/>
</dbReference>
<evidence type="ECO:0000256" key="2">
    <source>
        <dbReference type="ARBA" id="ARBA00003921"/>
    </source>
</evidence>
<keyword evidence="16 20" id="KW-0131">Cell cycle</keyword>
<evidence type="ECO:0000259" key="21">
    <source>
        <dbReference type="PROSITE" id="PS51387"/>
    </source>
</evidence>
<evidence type="ECO:0000256" key="13">
    <source>
        <dbReference type="ARBA" id="ARBA00022960"/>
    </source>
</evidence>
<dbReference type="InterPro" id="IPR016166">
    <property type="entry name" value="FAD-bd_PCMH"/>
</dbReference>
<comment type="similarity">
    <text evidence="5 20">Belongs to the MurB family.</text>
</comment>
<dbReference type="InterPro" id="IPR011601">
    <property type="entry name" value="MurB_C"/>
</dbReference>
<feature type="active site" evidence="20">
    <location>
        <position position="158"/>
    </location>
</feature>
<dbReference type="GO" id="GO:0051301">
    <property type="term" value="P:cell division"/>
    <property type="evidence" value="ECO:0007669"/>
    <property type="project" value="UniProtKB-KW"/>
</dbReference>
<dbReference type="RefSeq" id="WP_065822959.1">
    <property type="nucleotide sequence ID" value="NZ_CAWMQZ010000068.1"/>
</dbReference>
<dbReference type="InterPro" id="IPR016167">
    <property type="entry name" value="FAD-bd_PCMH_sub1"/>
</dbReference>
<evidence type="ECO:0000256" key="18">
    <source>
        <dbReference type="ARBA" id="ARBA00031026"/>
    </source>
</evidence>
<dbReference type="HAMAP" id="MF_00037">
    <property type="entry name" value="MurB"/>
    <property type="match status" value="1"/>
</dbReference>
<evidence type="ECO:0000256" key="11">
    <source>
        <dbReference type="ARBA" id="ARBA00022827"/>
    </source>
</evidence>
<comment type="catalytic activity">
    <reaction evidence="19 20">
        <text>UDP-N-acetyl-alpha-D-muramate + NADP(+) = UDP-N-acetyl-3-O-(1-carboxyvinyl)-alpha-D-glucosamine + NADPH + H(+)</text>
        <dbReference type="Rhea" id="RHEA:12248"/>
        <dbReference type="ChEBI" id="CHEBI:15378"/>
        <dbReference type="ChEBI" id="CHEBI:57783"/>
        <dbReference type="ChEBI" id="CHEBI:58349"/>
        <dbReference type="ChEBI" id="CHEBI:68483"/>
        <dbReference type="ChEBI" id="CHEBI:70757"/>
        <dbReference type="EC" id="1.3.1.98"/>
    </reaction>
</comment>
<dbReference type="Gene3D" id="3.30.43.10">
    <property type="entry name" value="Uridine Diphospho-n-acetylenolpyruvylglucosamine Reductase, domain 2"/>
    <property type="match status" value="1"/>
</dbReference>
<dbReference type="InterPro" id="IPR036635">
    <property type="entry name" value="MurB_C_sf"/>
</dbReference>
<dbReference type="PROSITE" id="PS51387">
    <property type="entry name" value="FAD_PCMH"/>
    <property type="match status" value="1"/>
</dbReference>
<evidence type="ECO:0000256" key="6">
    <source>
        <dbReference type="ARBA" id="ARBA00012518"/>
    </source>
</evidence>
<keyword evidence="15 20" id="KW-0560">Oxidoreductase</keyword>
<evidence type="ECO:0000256" key="20">
    <source>
        <dbReference type="HAMAP-Rule" id="MF_00037"/>
    </source>
</evidence>
<dbReference type="UniPathway" id="UPA00219"/>
<proteinExistence type="inferred from homology"/>
<dbReference type="STRING" id="286156.Ppb6_01788"/>
<dbReference type="SUPFAM" id="SSF56194">
    <property type="entry name" value="Uridine diphospho-N-Acetylenolpyruvylglucosamine reductase, MurB, C-terminal domain"/>
    <property type="match status" value="1"/>
</dbReference>
<evidence type="ECO:0000256" key="19">
    <source>
        <dbReference type="ARBA" id="ARBA00048914"/>
    </source>
</evidence>
<evidence type="ECO:0000313" key="22">
    <source>
        <dbReference type="EMBL" id="OCQ53005.1"/>
    </source>
</evidence>
<feature type="active site" evidence="20">
    <location>
        <position position="325"/>
    </location>
</feature>
<reference evidence="22 23" key="1">
    <citation type="submission" date="2015-12" db="EMBL/GenBank/DDBJ databases">
        <title>Genome comparisons provide insights into the role of secondary metabolites in the pathogenic phase of the Photorhabdus life cycle.</title>
        <authorList>
            <person name="Tobias N.J."/>
            <person name="Mishra B."/>
            <person name="Gupta D.K."/>
            <person name="Thines M."/>
            <person name="Stinear T.P."/>
            <person name="Bode H.B."/>
        </authorList>
    </citation>
    <scope>NUCLEOTIDE SEQUENCE [LARGE SCALE GENOMIC DNA]</scope>
    <source>
        <strain evidence="22 23">PB68.1</strain>
    </source>
</reference>
<protein>
    <recommendedName>
        <fullName evidence="7 20">UDP-N-acetylenolpyruvoylglucosamine reductase</fullName>
        <ecNumber evidence="6 20">1.3.1.98</ecNumber>
    </recommendedName>
    <alternativeName>
        <fullName evidence="18 20">UDP-N-acetylmuramate dehydrogenase</fullName>
    </alternativeName>
</protein>
<evidence type="ECO:0000256" key="14">
    <source>
        <dbReference type="ARBA" id="ARBA00022984"/>
    </source>
</evidence>
<dbReference type="InterPro" id="IPR016169">
    <property type="entry name" value="FAD-bd_PCMH_sub2"/>
</dbReference>
<feature type="active site" description="Proton donor" evidence="20">
    <location>
        <position position="228"/>
    </location>
</feature>
<evidence type="ECO:0000256" key="15">
    <source>
        <dbReference type="ARBA" id="ARBA00023002"/>
    </source>
</evidence>
<feature type="domain" description="FAD-binding PCMH-type" evidence="21">
    <location>
        <begin position="10"/>
        <end position="182"/>
    </location>
</feature>
<evidence type="ECO:0000313" key="23">
    <source>
        <dbReference type="Proteomes" id="UP000093476"/>
    </source>
</evidence>
<dbReference type="EC" id="1.3.1.98" evidence="6 20"/>
<dbReference type="EMBL" id="LOMY01000068">
    <property type="protein sequence ID" value="OCQ53005.1"/>
    <property type="molecule type" value="Genomic_DNA"/>
</dbReference>
<dbReference type="PATRIC" id="fig|286156.4.peg.2043"/>
<keyword evidence="8 20" id="KW-0963">Cytoplasm</keyword>
<comment type="cofactor">
    <cofactor evidence="1 20">
        <name>FAD</name>
        <dbReference type="ChEBI" id="CHEBI:57692"/>
    </cofactor>
</comment>
<evidence type="ECO:0000256" key="12">
    <source>
        <dbReference type="ARBA" id="ARBA00022857"/>
    </source>
</evidence>
<comment type="pathway">
    <text evidence="4 20">Cell wall biogenesis; peptidoglycan biosynthesis.</text>
</comment>
<comment type="function">
    <text evidence="2 20">Cell wall formation.</text>
</comment>
<dbReference type="InterPro" id="IPR006094">
    <property type="entry name" value="Oxid_FAD_bind_N"/>
</dbReference>
<evidence type="ECO:0000256" key="3">
    <source>
        <dbReference type="ARBA" id="ARBA00004496"/>
    </source>
</evidence>
<dbReference type="InterPro" id="IPR036318">
    <property type="entry name" value="FAD-bd_PCMH-like_sf"/>
</dbReference>
<accession>A0A1C0U543</accession>
<keyword evidence="14 20" id="KW-0573">Peptidoglycan synthesis</keyword>
<dbReference type="Proteomes" id="UP000093476">
    <property type="component" value="Unassembled WGS sequence"/>
</dbReference>
<comment type="caution">
    <text evidence="22">The sequence shown here is derived from an EMBL/GenBank/DDBJ whole genome shotgun (WGS) entry which is preliminary data.</text>
</comment>
<evidence type="ECO:0000256" key="7">
    <source>
        <dbReference type="ARBA" id="ARBA00015188"/>
    </source>
</evidence>
<dbReference type="Gene3D" id="3.30.465.10">
    <property type="match status" value="1"/>
</dbReference>
<sequence>MLSLKKFNAFGLSAHAKHLDIAESPESLLALWQEAKKQKQPVLLLGGGSNILFTEDFEGTVILNRIMGIQCQETDNLWRLHVGAGENWHDLVCYSLQNRIYGLENLALIPGCAGAAPIQNIGAYGIEFRDICEYVDVLNLENGERMRLSADECQFGYRDSVFKHKYKENHSITSVGLLLKKNWQPILNYGALTKLSKGSITPHQIFSLVCAIRTSKLPDPAIAGNAGSFFKNPIVSAEVAATIKENYPDSPQYYSHTDGAFKLAAGWLIEQCNLKGYRIGGAAVHLKQALVLINQENATGKDVIALAAYIRQQVIRKFGVLLEPEVRFIGAKGEIDAVECIS</sequence>
<dbReference type="Pfam" id="PF01565">
    <property type="entry name" value="FAD_binding_4"/>
    <property type="match status" value="1"/>
</dbReference>
<keyword evidence="11 20" id="KW-0274">FAD</keyword>
<dbReference type="AlphaFoldDB" id="A0A1C0U543"/>
<dbReference type="GO" id="GO:0005829">
    <property type="term" value="C:cytosol"/>
    <property type="evidence" value="ECO:0007669"/>
    <property type="project" value="TreeGrafter"/>
</dbReference>
<comment type="subcellular location">
    <subcellularLocation>
        <location evidence="3 20">Cytoplasm</location>
    </subcellularLocation>
</comment>
<dbReference type="Pfam" id="PF02873">
    <property type="entry name" value="MurB_C"/>
    <property type="match status" value="1"/>
</dbReference>
<dbReference type="GO" id="GO:0071949">
    <property type="term" value="F:FAD binding"/>
    <property type="evidence" value="ECO:0007669"/>
    <property type="project" value="InterPro"/>
</dbReference>
<dbReference type="GO" id="GO:0009252">
    <property type="term" value="P:peptidoglycan biosynthetic process"/>
    <property type="evidence" value="ECO:0007669"/>
    <property type="project" value="UniProtKB-UniRule"/>
</dbReference>
<evidence type="ECO:0000256" key="17">
    <source>
        <dbReference type="ARBA" id="ARBA00023316"/>
    </source>
</evidence>
<dbReference type="InterPro" id="IPR003170">
    <property type="entry name" value="MurB"/>
</dbReference>
<gene>
    <name evidence="20 22" type="primary">murB</name>
    <name evidence="22" type="ORF">Ppb6_01788</name>
</gene>
<evidence type="ECO:0000256" key="8">
    <source>
        <dbReference type="ARBA" id="ARBA00022490"/>
    </source>
</evidence>
<keyword evidence="13 20" id="KW-0133">Cell shape</keyword>
<dbReference type="GO" id="GO:0071555">
    <property type="term" value="P:cell wall organization"/>
    <property type="evidence" value="ECO:0007669"/>
    <property type="project" value="UniProtKB-KW"/>
</dbReference>
<dbReference type="GO" id="GO:0008360">
    <property type="term" value="P:regulation of cell shape"/>
    <property type="evidence" value="ECO:0007669"/>
    <property type="project" value="UniProtKB-KW"/>
</dbReference>
<dbReference type="SUPFAM" id="SSF56176">
    <property type="entry name" value="FAD-binding/transporter-associated domain-like"/>
    <property type="match status" value="1"/>
</dbReference>
<evidence type="ECO:0000256" key="1">
    <source>
        <dbReference type="ARBA" id="ARBA00001974"/>
    </source>
</evidence>
<dbReference type="GO" id="GO:0008762">
    <property type="term" value="F:UDP-N-acetylmuramate dehydrogenase activity"/>
    <property type="evidence" value="ECO:0007669"/>
    <property type="project" value="UniProtKB-UniRule"/>
</dbReference>
<dbReference type="PANTHER" id="PTHR21071:SF4">
    <property type="entry name" value="UDP-N-ACETYLENOLPYRUVOYLGLUCOSAMINE REDUCTASE"/>
    <property type="match status" value="1"/>
</dbReference>
<evidence type="ECO:0000256" key="4">
    <source>
        <dbReference type="ARBA" id="ARBA00004752"/>
    </source>
</evidence>
<keyword evidence="10 20" id="KW-0285">Flavoprotein</keyword>
<keyword evidence="17 20" id="KW-0961">Cell wall biogenesis/degradation</keyword>
<keyword evidence="23" id="KW-1185">Reference proteome</keyword>
<keyword evidence="12 20" id="KW-0521">NADP</keyword>
<dbReference type="NCBIfam" id="NF000755">
    <property type="entry name" value="PRK00046.1"/>
    <property type="match status" value="1"/>
</dbReference>
<name>A0A1C0U543_9GAMM</name>
<dbReference type="PANTHER" id="PTHR21071">
    <property type="entry name" value="UDP-N-ACETYLENOLPYRUVOYLGLUCOSAMINE REDUCTASE"/>
    <property type="match status" value="1"/>
</dbReference>
<evidence type="ECO:0000256" key="9">
    <source>
        <dbReference type="ARBA" id="ARBA00022618"/>
    </source>
</evidence>
<evidence type="ECO:0000256" key="10">
    <source>
        <dbReference type="ARBA" id="ARBA00022630"/>
    </source>
</evidence>
<dbReference type="Gene3D" id="3.90.78.10">
    <property type="entry name" value="UDP-N-acetylenolpyruvoylglucosamine reductase, C-terminal domain"/>
    <property type="match status" value="1"/>
</dbReference>
<organism evidence="22 23">
    <name type="scientific">Photorhabdus australis subsp. thailandensis</name>
    <dbReference type="NCBI Taxonomy" id="2805096"/>
    <lineage>
        <taxon>Bacteria</taxon>
        <taxon>Pseudomonadati</taxon>
        <taxon>Pseudomonadota</taxon>
        <taxon>Gammaproteobacteria</taxon>
        <taxon>Enterobacterales</taxon>
        <taxon>Morganellaceae</taxon>
        <taxon>Photorhabdus</taxon>
    </lineage>
</organism>
<evidence type="ECO:0000256" key="16">
    <source>
        <dbReference type="ARBA" id="ARBA00023306"/>
    </source>
</evidence>
<keyword evidence="9 20" id="KW-0132">Cell division</keyword>
<evidence type="ECO:0000256" key="5">
    <source>
        <dbReference type="ARBA" id="ARBA00010485"/>
    </source>
</evidence>